<feature type="region of interest" description="Disordered" evidence="1">
    <location>
        <begin position="32"/>
        <end position="71"/>
    </location>
</feature>
<dbReference type="EMBL" id="CP041242">
    <property type="protein sequence ID" value="QDH70873.1"/>
    <property type="molecule type" value="Genomic_DNA"/>
</dbReference>
<reference evidence="2 3" key="1">
    <citation type="submission" date="2019-06" db="EMBL/GenBank/DDBJ databases">
        <title>Lysobacter alkalisoli sp. nov. isolated from saline-alkali soil.</title>
        <authorList>
            <person name="Sun J.-Q."/>
            <person name="Xu L."/>
        </authorList>
    </citation>
    <scope>NUCLEOTIDE SEQUENCE [LARGE SCALE GENOMIC DNA]</scope>
    <source>
        <strain evidence="2 3">SJ-36</strain>
    </source>
</reference>
<protein>
    <submittedName>
        <fullName evidence="2">Uncharacterized protein</fullName>
    </submittedName>
</protein>
<evidence type="ECO:0000256" key="1">
    <source>
        <dbReference type="SAM" id="MobiDB-lite"/>
    </source>
</evidence>
<keyword evidence="3" id="KW-1185">Reference proteome</keyword>
<sequence>MIWILLAVYAALCLGFAFGMLTAAFFRDHNDSAWDGAGPPPQEQRPTQRAGYNALPTYPRPAPPPSPPRRL</sequence>
<feature type="compositionally biased region" description="Pro residues" evidence="1">
    <location>
        <begin position="58"/>
        <end position="71"/>
    </location>
</feature>
<dbReference type="AlphaFoldDB" id="A0A514BTZ4"/>
<gene>
    <name evidence="2" type="ORF">FKV23_12845</name>
</gene>
<evidence type="ECO:0000313" key="2">
    <source>
        <dbReference type="EMBL" id="QDH70873.1"/>
    </source>
</evidence>
<dbReference type="Proteomes" id="UP000317199">
    <property type="component" value="Chromosome"/>
</dbReference>
<evidence type="ECO:0000313" key="3">
    <source>
        <dbReference type="Proteomes" id="UP000317199"/>
    </source>
</evidence>
<organism evidence="2 3">
    <name type="scientific">Marilutibacter alkalisoli</name>
    <dbReference type="NCBI Taxonomy" id="2591633"/>
    <lineage>
        <taxon>Bacteria</taxon>
        <taxon>Pseudomonadati</taxon>
        <taxon>Pseudomonadota</taxon>
        <taxon>Gammaproteobacteria</taxon>
        <taxon>Lysobacterales</taxon>
        <taxon>Lysobacteraceae</taxon>
        <taxon>Marilutibacter</taxon>
    </lineage>
</organism>
<dbReference type="RefSeq" id="WP_141624205.1">
    <property type="nucleotide sequence ID" value="NZ_CP041242.1"/>
</dbReference>
<proteinExistence type="predicted"/>
<name>A0A514BTZ4_9GAMM</name>
<accession>A0A514BTZ4</accession>
<dbReference type="KEGG" id="lyj:FKV23_12845"/>